<evidence type="ECO:0000256" key="6">
    <source>
        <dbReference type="ARBA" id="ARBA00022989"/>
    </source>
</evidence>
<keyword evidence="4" id="KW-0934">Plastid</keyword>
<comment type="similarity">
    <text evidence="8">Belongs to the ELIP/psbS family.</text>
</comment>
<evidence type="ECO:0000256" key="8">
    <source>
        <dbReference type="ARBA" id="ARBA00037956"/>
    </source>
</evidence>
<evidence type="ECO:0000256" key="1">
    <source>
        <dbReference type="ARBA" id="ARBA00004141"/>
    </source>
</evidence>
<comment type="subcellular location">
    <subcellularLocation>
        <location evidence="1">Membrane</location>
        <topology evidence="1">Multi-pass membrane protein</topology>
    </subcellularLocation>
    <subcellularLocation>
        <location evidence="2">Plastid</location>
        <location evidence="2">Chloroplast</location>
    </subcellularLocation>
</comment>
<keyword evidence="5" id="KW-0812">Transmembrane</keyword>
<evidence type="ECO:0000256" key="2">
    <source>
        <dbReference type="ARBA" id="ARBA00004229"/>
    </source>
</evidence>
<dbReference type="Pfam" id="PF00504">
    <property type="entry name" value="Chloroa_b-bind"/>
    <property type="match status" value="1"/>
</dbReference>
<proteinExistence type="inferred from homology"/>
<dbReference type="SUPFAM" id="SSF103511">
    <property type="entry name" value="Chlorophyll a-b binding protein"/>
    <property type="match status" value="1"/>
</dbReference>
<evidence type="ECO:0008006" key="12">
    <source>
        <dbReference type="Google" id="ProtNLM"/>
    </source>
</evidence>
<gene>
    <name evidence="10" type="ORF">KP509_24G057500</name>
</gene>
<evidence type="ECO:0000256" key="5">
    <source>
        <dbReference type="ARBA" id="ARBA00022692"/>
    </source>
</evidence>
<dbReference type="OMA" id="WAVACST"/>
<dbReference type="InterPro" id="IPR022796">
    <property type="entry name" value="Chloroa_b-bind"/>
</dbReference>
<sequence>MQTLMRFNLGRCAVRNTNGISSTSRLNRRPVVLCTASRRRLWAVACSTDDASSSSTSKGGGARKGADGQNGLKTEADVGSSTLTTSSKPQATKERPDESSRGSLMDFFKFDGIGPETTNGRLAMVGIMWALLAERTTGLTTVEQLLQPSSSGLLWFALVVQLFTFASLIPFLKGEYGRGWSWGPFTAKAELWNGRLAMIGFAALLITELVRQSPITLHG</sequence>
<dbReference type="PANTHER" id="PTHR14154">
    <property type="entry name" value="UPF0041 BRAIN PROTEIN 44-RELATED"/>
    <property type="match status" value="1"/>
</dbReference>
<name>A0A8T2RXN5_CERRI</name>
<dbReference type="GO" id="GO:0009507">
    <property type="term" value="C:chloroplast"/>
    <property type="evidence" value="ECO:0007669"/>
    <property type="project" value="UniProtKB-SubCell"/>
</dbReference>
<dbReference type="Proteomes" id="UP000825935">
    <property type="component" value="Chromosome 24"/>
</dbReference>
<evidence type="ECO:0000313" key="11">
    <source>
        <dbReference type="Proteomes" id="UP000825935"/>
    </source>
</evidence>
<keyword evidence="3" id="KW-0150">Chloroplast</keyword>
<keyword evidence="7" id="KW-0472">Membrane</keyword>
<dbReference type="AlphaFoldDB" id="A0A8T2RXN5"/>
<protein>
    <recommendedName>
        <fullName evidence="12">Early light-induced protein</fullName>
    </recommendedName>
</protein>
<dbReference type="EMBL" id="CM035429">
    <property type="protein sequence ID" value="KAH7300347.1"/>
    <property type="molecule type" value="Genomic_DNA"/>
</dbReference>
<evidence type="ECO:0000256" key="9">
    <source>
        <dbReference type="SAM" id="MobiDB-lite"/>
    </source>
</evidence>
<evidence type="ECO:0000256" key="3">
    <source>
        <dbReference type="ARBA" id="ARBA00022528"/>
    </source>
</evidence>
<accession>A0A8T2RXN5</accession>
<keyword evidence="11" id="KW-1185">Reference proteome</keyword>
<comment type="caution">
    <text evidence="10">The sequence shown here is derived from an EMBL/GenBank/DDBJ whole genome shotgun (WGS) entry which is preliminary data.</text>
</comment>
<organism evidence="10 11">
    <name type="scientific">Ceratopteris richardii</name>
    <name type="common">Triangle waterfern</name>
    <dbReference type="NCBI Taxonomy" id="49495"/>
    <lineage>
        <taxon>Eukaryota</taxon>
        <taxon>Viridiplantae</taxon>
        <taxon>Streptophyta</taxon>
        <taxon>Embryophyta</taxon>
        <taxon>Tracheophyta</taxon>
        <taxon>Polypodiopsida</taxon>
        <taxon>Polypodiidae</taxon>
        <taxon>Polypodiales</taxon>
        <taxon>Pteridineae</taxon>
        <taxon>Pteridaceae</taxon>
        <taxon>Parkerioideae</taxon>
        <taxon>Ceratopteris</taxon>
    </lineage>
</organism>
<evidence type="ECO:0000256" key="4">
    <source>
        <dbReference type="ARBA" id="ARBA00022640"/>
    </source>
</evidence>
<feature type="region of interest" description="Disordered" evidence="9">
    <location>
        <begin position="49"/>
        <end position="103"/>
    </location>
</feature>
<reference evidence="10" key="1">
    <citation type="submission" date="2021-08" db="EMBL/GenBank/DDBJ databases">
        <title>WGS assembly of Ceratopteris richardii.</title>
        <authorList>
            <person name="Marchant D.B."/>
            <person name="Chen G."/>
            <person name="Jenkins J."/>
            <person name="Shu S."/>
            <person name="Leebens-Mack J."/>
            <person name="Grimwood J."/>
            <person name="Schmutz J."/>
            <person name="Soltis P."/>
            <person name="Soltis D."/>
            <person name="Chen Z.-H."/>
        </authorList>
    </citation>
    <scope>NUCLEOTIDE SEQUENCE</scope>
    <source>
        <strain evidence="10">Whitten #5841</strain>
        <tissue evidence="10">Leaf</tissue>
    </source>
</reference>
<evidence type="ECO:0000256" key="7">
    <source>
        <dbReference type="ARBA" id="ARBA00023136"/>
    </source>
</evidence>
<evidence type="ECO:0000313" key="10">
    <source>
        <dbReference type="EMBL" id="KAH7300347.1"/>
    </source>
</evidence>
<dbReference type="GO" id="GO:0016020">
    <property type="term" value="C:membrane"/>
    <property type="evidence" value="ECO:0007669"/>
    <property type="project" value="UniProtKB-SubCell"/>
</dbReference>
<keyword evidence="6" id="KW-1133">Transmembrane helix</keyword>
<dbReference type="OrthoDB" id="513190at2759"/>
<feature type="compositionally biased region" description="Basic and acidic residues" evidence="9">
    <location>
        <begin position="91"/>
        <end position="100"/>
    </location>
</feature>
<feature type="compositionally biased region" description="Polar residues" evidence="9">
    <location>
        <begin position="79"/>
        <end position="90"/>
    </location>
</feature>